<dbReference type="Proteomes" id="UP001385951">
    <property type="component" value="Unassembled WGS sequence"/>
</dbReference>
<comment type="caution">
    <text evidence="2">The sequence shown here is derived from an EMBL/GenBank/DDBJ whole genome shotgun (WGS) entry which is preliminary data.</text>
</comment>
<reference evidence="2 3" key="1">
    <citation type="submission" date="2022-09" db="EMBL/GenBank/DDBJ databases">
        <authorList>
            <person name="Palmer J.M."/>
        </authorList>
    </citation>
    <scope>NUCLEOTIDE SEQUENCE [LARGE SCALE GENOMIC DNA]</scope>
    <source>
        <strain evidence="2 3">DSM 7382</strain>
    </source>
</reference>
<proteinExistence type="predicted"/>
<keyword evidence="3" id="KW-1185">Reference proteome</keyword>
<gene>
    <name evidence="2" type="ORF">QCA50_007342</name>
</gene>
<evidence type="ECO:0000313" key="2">
    <source>
        <dbReference type="EMBL" id="KAK7689550.1"/>
    </source>
</evidence>
<protein>
    <recommendedName>
        <fullName evidence="4">Small EDRK-rich factor-like N-terminal domain-containing protein</fullName>
    </recommendedName>
</protein>
<dbReference type="AlphaFoldDB" id="A0AAW0G7X4"/>
<name>A0AAW0G7X4_9APHY</name>
<feature type="region of interest" description="Disordered" evidence="1">
    <location>
        <begin position="1"/>
        <end position="55"/>
    </location>
</feature>
<dbReference type="EMBL" id="JASBNA010000008">
    <property type="protein sequence ID" value="KAK7689550.1"/>
    <property type="molecule type" value="Genomic_DNA"/>
</dbReference>
<sequence>MLTPAQKAVRTQAKNRKNEEHANRLLIEGTTGTRAASAKARESQGPVRQDLQRGK</sequence>
<organism evidence="2 3">
    <name type="scientific">Cerrena zonata</name>
    <dbReference type="NCBI Taxonomy" id="2478898"/>
    <lineage>
        <taxon>Eukaryota</taxon>
        <taxon>Fungi</taxon>
        <taxon>Dikarya</taxon>
        <taxon>Basidiomycota</taxon>
        <taxon>Agaricomycotina</taxon>
        <taxon>Agaricomycetes</taxon>
        <taxon>Polyporales</taxon>
        <taxon>Cerrenaceae</taxon>
        <taxon>Cerrena</taxon>
    </lineage>
</organism>
<evidence type="ECO:0000313" key="3">
    <source>
        <dbReference type="Proteomes" id="UP001385951"/>
    </source>
</evidence>
<evidence type="ECO:0008006" key="4">
    <source>
        <dbReference type="Google" id="ProtNLM"/>
    </source>
</evidence>
<accession>A0AAW0G7X4</accession>
<evidence type="ECO:0000256" key="1">
    <source>
        <dbReference type="SAM" id="MobiDB-lite"/>
    </source>
</evidence>